<organism evidence="6 7">
    <name type="scientific">Caldivirga maquilingensis (strain ATCC 700844 / DSM 13496 / JCM 10307 / IC-167)</name>
    <dbReference type="NCBI Taxonomy" id="397948"/>
    <lineage>
        <taxon>Archaea</taxon>
        <taxon>Thermoproteota</taxon>
        <taxon>Thermoprotei</taxon>
        <taxon>Thermoproteales</taxon>
        <taxon>Thermoproteaceae</taxon>
        <taxon>Caldivirga</taxon>
    </lineage>
</organism>
<evidence type="ECO:0000256" key="1">
    <source>
        <dbReference type="ARBA" id="ARBA00022723"/>
    </source>
</evidence>
<dbReference type="GO" id="GO:0016879">
    <property type="term" value="F:ligase activity, forming carbon-nitrogen bonds"/>
    <property type="evidence" value="ECO:0007669"/>
    <property type="project" value="TreeGrafter"/>
</dbReference>
<dbReference type="KEGG" id="cma:Cmaq_0628"/>
<dbReference type="InterPro" id="IPR013815">
    <property type="entry name" value="ATP_grasp_subdomain_1"/>
</dbReference>
<evidence type="ECO:0000256" key="2">
    <source>
        <dbReference type="ARBA" id="ARBA00022741"/>
    </source>
</evidence>
<accession>A8MCG3</accession>
<evidence type="ECO:0000256" key="3">
    <source>
        <dbReference type="ARBA" id="ARBA00022840"/>
    </source>
</evidence>
<dbReference type="PANTHER" id="PTHR21621">
    <property type="entry name" value="RIBOSOMAL PROTEIN S6 MODIFICATION PROTEIN"/>
    <property type="match status" value="1"/>
</dbReference>
<dbReference type="OrthoDB" id="33241at2157"/>
<feature type="domain" description="ATP-grasp" evidence="5">
    <location>
        <begin position="116"/>
        <end position="295"/>
    </location>
</feature>
<dbReference type="Gene3D" id="3.40.50.20">
    <property type="match status" value="1"/>
</dbReference>
<dbReference type="HOGENOM" id="CLU_054353_2_0_2"/>
<evidence type="ECO:0000313" key="6">
    <source>
        <dbReference type="EMBL" id="ABW01469.1"/>
    </source>
</evidence>
<dbReference type="InterPro" id="IPR013651">
    <property type="entry name" value="ATP-grasp_RimK-type"/>
</dbReference>
<keyword evidence="2 4" id="KW-0547">Nucleotide-binding</keyword>
<dbReference type="NCBIfam" id="TIGR00768">
    <property type="entry name" value="rimK_fam"/>
    <property type="match status" value="1"/>
</dbReference>
<dbReference type="GO" id="GO:0005737">
    <property type="term" value="C:cytoplasm"/>
    <property type="evidence" value="ECO:0007669"/>
    <property type="project" value="TreeGrafter"/>
</dbReference>
<dbReference type="eggNOG" id="arCOG01589">
    <property type="taxonomic scope" value="Archaea"/>
</dbReference>
<keyword evidence="6" id="KW-0436">Ligase</keyword>
<name>A8MCG3_CALMQ</name>
<evidence type="ECO:0000259" key="5">
    <source>
        <dbReference type="PROSITE" id="PS50975"/>
    </source>
</evidence>
<dbReference type="PANTHER" id="PTHR21621:SF0">
    <property type="entry name" value="BETA-CITRYLGLUTAMATE SYNTHASE B-RELATED"/>
    <property type="match status" value="1"/>
</dbReference>
<dbReference type="GeneID" id="5710472"/>
<dbReference type="InterPro" id="IPR011761">
    <property type="entry name" value="ATP-grasp"/>
</dbReference>
<gene>
    <name evidence="6" type="ordered locus">Cmaq_0628</name>
</gene>
<dbReference type="Proteomes" id="UP000001137">
    <property type="component" value="Chromosome"/>
</dbReference>
<dbReference type="GO" id="GO:0046872">
    <property type="term" value="F:metal ion binding"/>
    <property type="evidence" value="ECO:0007669"/>
    <property type="project" value="UniProtKB-KW"/>
</dbReference>
<dbReference type="PROSITE" id="PS50975">
    <property type="entry name" value="ATP_GRASP"/>
    <property type="match status" value="1"/>
</dbReference>
<dbReference type="InterPro" id="IPR004666">
    <property type="entry name" value="Rp_bS6_RimK/Lys_biosynth_LsyX"/>
</dbReference>
<keyword evidence="3 4" id="KW-0067">ATP-binding</keyword>
<protein>
    <submittedName>
        <fullName evidence="6">Alpha-L-glutamate ligase, RimK family</fullName>
    </submittedName>
</protein>
<dbReference type="Gene3D" id="3.30.470.20">
    <property type="entry name" value="ATP-grasp fold, B domain"/>
    <property type="match status" value="1"/>
</dbReference>
<evidence type="ECO:0000313" key="7">
    <source>
        <dbReference type="Proteomes" id="UP000001137"/>
    </source>
</evidence>
<reference evidence="6 7" key="1">
    <citation type="submission" date="2007-10" db="EMBL/GenBank/DDBJ databases">
        <title>Complete sequence of Caldivirga maquilingensis IC-167.</title>
        <authorList>
            <consortium name="US DOE Joint Genome Institute"/>
            <person name="Copeland A."/>
            <person name="Lucas S."/>
            <person name="Lapidus A."/>
            <person name="Barry K."/>
            <person name="Glavina del Rio T."/>
            <person name="Dalin E."/>
            <person name="Tice H."/>
            <person name="Pitluck S."/>
            <person name="Saunders E."/>
            <person name="Brettin T."/>
            <person name="Bruce D."/>
            <person name="Detter J.C."/>
            <person name="Han C."/>
            <person name="Schmutz J."/>
            <person name="Larimer F."/>
            <person name="Land M."/>
            <person name="Hauser L."/>
            <person name="Kyrpides N."/>
            <person name="Ivanova N."/>
            <person name="Biddle J.F."/>
            <person name="Zhang Z."/>
            <person name="Fitz-Gibbon S.T."/>
            <person name="Lowe T.M."/>
            <person name="Saltikov C."/>
            <person name="House C.H."/>
            <person name="Richardson P."/>
        </authorList>
    </citation>
    <scope>NUCLEOTIDE SEQUENCE [LARGE SCALE GENOMIC DNA]</scope>
    <source>
        <strain evidence="7">ATCC 700844 / DSM 13496 / JCM 10307 / IC-167</strain>
    </source>
</reference>
<dbReference type="Gene3D" id="3.30.1490.20">
    <property type="entry name" value="ATP-grasp fold, A domain"/>
    <property type="match status" value="1"/>
</dbReference>
<dbReference type="AlphaFoldDB" id="A8MCG3"/>
<dbReference type="EMBL" id="CP000852">
    <property type="protein sequence ID" value="ABW01469.1"/>
    <property type="molecule type" value="Genomic_DNA"/>
</dbReference>
<keyword evidence="1" id="KW-0479">Metal-binding</keyword>
<dbReference type="STRING" id="397948.Cmaq_0628"/>
<evidence type="ECO:0000256" key="4">
    <source>
        <dbReference type="PROSITE-ProRule" id="PRU00409"/>
    </source>
</evidence>
<proteinExistence type="predicted"/>
<dbReference type="GO" id="GO:0005524">
    <property type="term" value="F:ATP binding"/>
    <property type="evidence" value="ECO:0007669"/>
    <property type="project" value="UniProtKB-UniRule"/>
</dbReference>
<dbReference type="RefSeq" id="WP_012185689.1">
    <property type="nucleotide sequence ID" value="NC_009954.1"/>
</dbReference>
<dbReference type="Pfam" id="PF08443">
    <property type="entry name" value="RimK"/>
    <property type="match status" value="1"/>
</dbReference>
<keyword evidence="7" id="KW-1185">Reference proteome</keyword>
<dbReference type="SUPFAM" id="SSF56059">
    <property type="entry name" value="Glutathione synthetase ATP-binding domain-like"/>
    <property type="match status" value="1"/>
</dbReference>
<sequence length="300" mass="33376">MDIGIIRPYEVEFNQPDIEDLEQAIRELGHRVKRVYVNMASVRLSKGSVSVYQAIGRGVREPVLIDGGVLRHLGLIRDFEQLLHRVWVVRAIEIMGVYVVNSAMNWLVASDKLAALMILAKNGLPVPETESSENMFMAYDAVKRFNEAVVKELRGSMGYGVFKVNDPDVAMNIFSHLLNFSKPMYVQKFLEKKGNGDYRVVVVGGQVIGSIFRRGIGWKSNVAQGAKPEAVKPSAELSELALKTCEVLGLGYAGVDIAETNDGYFILEVNPSMSWQGFKEATGINPARHIINHVINNIKR</sequence>